<dbReference type="AlphaFoldDB" id="A0A1W6SQ62"/>
<proteinExistence type="predicted"/>
<dbReference type="eggNOG" id="ENOG5031B2X">
    <property type="taxonomic scope" value="Bacteria"/>
</dbReference>
<sequence length="139" mass="15357">MATKQNAPAATEAIGKTKLNPNYKRIPAYGKQFMEMRRSGKVPSKRVMVTFDWDLAQAYPRIVLADDTPADQLNFSYLAGLPVQVIYRRKDSHRVSGVIDSILQVNPSCLATFAIDLVGTGDAVTLIKAYERTHTEVAA</sequence>
<dbReference type="RefSeq" id="WP_051049009.1">
    <property type="nucleotide sequence ID" value="NZ_CP021106.3"/>
</dbReference>
<name>A0A1W6SQ62_9PROT</name>
<reference evidence="1 2" key="1">
    <citation type="journal article" date="2015" name="Int. J. Syst. Evol. Microbiol.">
        <title>Nitrosospira lacus sp. nov., a psychrotolerant, ammonia-oxidizing bacterium from sandy lake sediment.</title>
        <authorList>
            <person name="Urakawa H."/>
            <person name="Garcia J.C."/>
            <person name="Nielsen J.L."/>
            <person name="Le V.Q."/>
            <person name="Kozlowski J.A."/>
            <person name="Stein L.Y."/>
            <person name="Lim C.K."/>
            <person name="Pommerening-Roser A."/>
            <person name="Martens-Habbena W."/>
            <person name="Stahl D.A."/>
            <person name="Klotz M.G."/>
        </authorList>
    </citation>
    <scope>NUCLEOTIDE SEQUENCE [LARGE SCALE GENOMIC DNA]</scope>
    <source>
        <strain evidence="1 2">APG3</strain>
    </source>
</reference>
<keyword evidence="2" id="KW-1185">Reference proteome</keyword>
<dbReference type="EMBL" id="CP021106">
    <property type="protein sequence ID" value="ARO87950.1"/>
    <property type="molecule type" value="Genomic_DNA"/>
</dbReference>
<evidence type="ECO:0000313" key="1">
    <source>
        <dbReference type="EMBL" id="ARO87950.1"/>
    </source>
</evidence>
<accession>A0A1W6SQ62</accession>
<gene>
    <name evidence="1" type="ORF">EBAPG3_009325</name>
</gene>
<dbReference type="KEGG" id="nlc:EBAPG3_009325"/>
<protein>
    <submittedName>
        <fullName evidence="1">Uncharacterized protein</fullName>
    </submittedName>
</protein>
<dbReference type="OrthoDB" id="8565682at2"/>
<evidence type="ECO:0000313" key="2">
    <source>
        <dbReference type="Proteomes" id="UP000012179"/>
    </source>
</evidence>
<dbReference type="Proteomes" id="UP000012179">
    <property type="component" value="Chromosome"/>
</dbReference>
<organism evidence="1 2">
    <name type="scientific">Nitrosospira lacus</name>
    <dbReference type="NCBI Taxonomy" id="1288494"/>
    <lineage>
        <taxon>Bacteria</taxon>
        <taxon>Pseudomonadati</taxon>
        <taxon>Pseudomonadota</taxon>
        <taxon>Betaproteobacteria</taxon>
        <taxon>Nitrosomonadales</taxon>
        <taxon>Nitrosomonadaceae</taxon>
        <taxon>Nitrosospira</taxon>
    </lineage>
</organism>